<accession>A0ABY7JQH3</accession>
<evidence type="ECO:0000256" key="9">
    <source>
        <dbReference type="ARBA" id="ARBA00023014"/>
    </source>
</evidence>
<evidence type="ECO:0000256" key="3">
    <source>
        <dbReference type="ARBA" id="ARBA00012669"/>
    </source>
</evidence>
<dbReference type="Proteomes" id="UP001164187">
    <property type="component" value="Chromosome"/>
</dbReference>
<evidence type="ECO:0000256" key="1">
    <source>
        <dbReference type="ARBA" id="ARBA00001966"/>
    </source>
</evidence>
<protein>
    <recommendedName>
        <fullName evidence="3 10">Quinolinate synthase</fullName>
        <ecNumber evidence="3 10">2.5.1.72</ecNumber>
    </recommendedName>
</protein>
<name>A0ABY7JQH3_9FIRM</name>
<dbReference type="SUPFAM" id="SSF142754">
    <property type="entry name" value="NadA-like"/>
    <property type="match status" value="1"/>
</dbReference>
<comment type="cofactor">
    <cofactor evidence="1">
        <name>[4Fe-4S] cluster</name>
        <dbReference type="ChEBI" id="CHEBI:49883"/>
    </cofactor>
</comment>
<evidence type="ECO:0000256" key="5">
    <source>
        <dbReference type="ARBA" id="ARBA00022642"/>
    </source>
</evidence>
<evidence type="ECO:0000313" key="11">
    <source>
        <dbReference type="EMBL" id="WAW15141.1"/>
    </source>
</evidence>
<dbReference type="Pfam" id="PF02445">
    <property type="entry name" value="NadA"/>
    <property type="match status" value="1"/>
</dbReference>
<dbReference type="NCBIfam" id="TIGR00550">
    <property type="entry name" value="nadA"/>
    <property type="match status" value="1"/>
</dbReference>
<evidence type="ECO:0000256" key="4">
    <source>
        <dbReference type="ARBA" id="ARBA00022485"/>
    </source>
</evidence>
<dbReference type="NCBIfam" id="NF006878">
    <property type="entry name" value="PRK09375.1-2"/>
    <property type="match status" value="1"/>
</dbReference>
<gene>
    <name evidence="11" type="primary">nadA</name>
    <name evidence="11" type="ORF">O0R46_01450</name>
</gene>
<keyword evidence="5" id="KW-0662">Pyridine nucleotide biosynthesis</keyword>
<dbReference type="RefSeq" id="WP_269311834.1">
    <property type="nucleotide sequence ID" value="NZ_CP114052.1"/>
</dbReference>
<dbReference type="InterPro" id="IPR036094">
    <property type="entry name" value="NadA_sf"/>
</dbReference>
<organism evidence="11 12">
    <name type="scientific">Peptostreptococcus equinus</name>
    <dbReference type="NCBI Taxonomy" id="3003601"/>
    <lineage>
        <taxon>Bacteria</taxon>
        <taxon>Bacillati</taxon>
        <taxon>Bacillota</taxon>
        <taxon>Clostridia</taxon>
        <taxon>Peptostreptococcales</taxon>
        <taxon>Peptostreptococcaceae</taxon>
        <taxon>Peptostreptococcus</taxon>
    </lineage>
</organism>
<evidence type="ECO:0000256" key="6">
    <source>
        <dbReference type="ARBA" id="ARBA00022679"/>
    </source>
</evidence>
<keyword evidence="12" id="KW-1185">Reference proteome</keyword>
<keyword evidence="8" id="KW-0408">Iron</keyword>
<evidence type="ECO:0000313" key="12">
    <source>
        <dbReference type="Proteomes" id="UP001164187"/>
    </source>
</evidence>
<evidence type="ECO:0000256" key="2">
    <source>
        <dbReference type="ARBA" id="ARBA00005065"/>
    </source>
</evidence>
<dbReference type="EC" id="2.5.1.72" evidence="3 10"/>
<keyword evidence="7" id="KW-0479">Metal-binding</keyword>
<dbReference type="Gene3D" id="3.40.50.10800">
    <property type="entry name" value="NadA-like"/>
    <property type="match status" value="3"/>
</dbReference>
<reference evidence="11" key="1">
    <citation type="submission" date="2022-12" db="EMBL/GenBank/DDBJ databases">
        <title>Peptostreptococcus.</title>
        <authorList>
            <person name="Lee S.H."/>
        </authorList>
    </citation>
    <scope>NUCLEOTIDE SEQUENCE</scope>
    <source>
        <strain evidence="11">CBA3647</strain>
    </source>
</reference>
<comment type="pathway">
    <text evidence="2">Cofactor biosynthesis; NAD(+) biosynthesis; quinolinate from iminoaspartate: step 1/1.</text>
</comment>
<proteinExistence type="predicted"/>
<dbReference type="PANTHER" id="PTHR30573">
    <property type="entry name" value="QUINOLINATE SYNTHETASE A"/>
    <property type="match status" value="1"/>
</dbReference>
<evidence type="ECO:0000256" key="7">
    <source>
        <dbReference type="ARBA" id="ARBA00022723"/>
    </source>
</evidence>
<keyword evidence="9" id="KW-0411">Iron-sulfur</keyword>
<keyword evidence="6 11" id="KW-0808">Transferase</keyword>
<evidence type="ECO:0000256" key="10">
    <source>
        <dbReference type="NCBIfam" id="TIGR00550"/>
    </source>
</evidence>
<evidence type="ECO:0000256" key="8">
    <source>
        <dbReference type="ARBA" id="ARBA00023004"/>
    </source>
</evidence>
<dbReference type="EMBL" id="CP114052">
    <property type="protein sequence ID" value="WAW15141.1"/>
    <property type="molecule type" value="Genomic_DNA"/>
</dbReference>
<dbReference type="GO" id="GO:0016740">
    <property type="term" value="F:transferase activity"/>
    <property type="evidence" value="ECO:0007669"/>
    <property type="project" value="UniProtKB-KW"/>
</dbReference>
<dbReference type="PANTHER" id="PTHR30573:SF0">
    <property type="entry name" value="QUINOLINATE SYNTHASE, CHLOROPLASTIC"/>
    <property type="match status" value="1"/>
</dbReference>
<dbReference type="InterPro" id="IPR003473">
    <property type="entry name" value="NadA"/>
</dbReference>
<keyword evidence="4" id="KW-0004">4Fe-4S</keyword>
<sequence length="291" mass="33379">MKKEKDAVILAHYYVDEEIQKLSDYVGDSFFLAQLATKLENPIIVMAGVNFMGESIKILNPDKKVYLVDPKADCPMARMADIKAIENIRKEYDDIAIVSYINSTAEIKAHCDVCVTSSNAVNIVKKLKEKNIFFLPDKNLGAYIAEFVPEKNIILNDGYCPVHNKISPQQIWEYRKKYKDIYVLAHPECQKSVLDLADYIGSTKGIIEKVNELDSKDFLIVTEEGIKSELKKRYPDKKFHFLEDFTCKDMKMLTVEKLIDCIEKDNNEVFVDEKIAKLAIKPLNMMMKLGE</sequence>